<keyword evidence="2" id="KW-1185">Reference proteome</keyword>
<feature type="non-terminal residue" evidence="1">
    <location>
        <position position="51"/>
    </location>
</feature>
<protein>
    <submittedName>
        <fullName evidence="1">Uncharacterized protein</fullName>
    </submittedName>
</protein>
<accession>A0A392S7Z9</accession>
<reference evidence="1 2" key="1">
    <citation type="journal article" date="2018" name="Front. Plant Sci.">
        <title>Red Clover (Trifolium pratense) and Zigzag Clover (T. medium) - A Picture of Genomic Similarities and Differences.</title>
        <authorList>
            <person name="Dluhosova J."/>
            <person name="Istvanek J."/>
            <person name="Nedelnik J."/>
            <person name="Repkova J."/>
        </authorList>
    </citation>
    <scope>NUCLEOTIDE SEQUENCE [LARGE SCALE GENOMIC DNA]</scope>
    <source>
        <strain evidence="2">cv. 10/8</strain>
        <tissue evidence="1">Leaf</tissue>
    </source>
</reference>
<evidence type="ECO:0000313" key="1">
    <source>
        <dbReference type="EMBL" id="MCI44025.1"/>
    </source>
</evidence>
<name>A0A392S7Z9_9FABA</name>
<organism evidence="1 2">
    <name type="scientific">Trifolium medium</name>
    <dbReference type="NCBI Taxonomy" id="97028"/>
    <lineage>
        <taxon>Eukaryota</taxon>
        <taxon>Viridiplantae</taxon>
        <taxon>Streptophyta</taxon>
        <taxon>Embryophyta</taxon>
        <taxon>Tracheophyta</taxon>
        <taxon>Spermatophyta</taxon>
        <taxon>Magnoliopsida</taxon>
        <taxon>eudicotyledons</taxon>
        <taxon>Gunneridae</taxon>
        <taxon>Pentapetalae</taxon>
        <taxon>rosids</taxon>
        <taxon>fabids</taxon>
        <taxon>Fabales</taxon>
        <taxon>Fabaceae</taxon>
        <taxon>Papilionoideae</taxon>
        <taxon>50 kb inversion clade</taxon>
        <taxon>NPAAA clade</taxon>
        <taxon>Hologalegina</taxon>
        <taxon>IRL clade</taxon>
        <taxon>Trifolieae</taxon>
        <taxon>Trifolium</taxon>
    </lineage>
</organism>
<dbReference type="Proteomes" id="UP000265520">
    <property type="component" value="Unassembled WGS sequence"/>
</dbReference>
<proteinExistence type="predicted"/>
<comment type="caution">
    <text evidence="1">The sequence shown here is derived from an EMBL/GenBank/DDBJ whole genome shotgun (WGS) entry which is preliminary data.</text>
</comment>
<sequence length="51" mass="6114">MFEFVVEFHELRRNLLMLDLEVKNWLKLNIDVLLEVELPVLDLEVALEFEG</sequence>
<evidence type="ECO:0000313" key="2">
    <source>
        <dbReference type="Proteomes" id="UP000265520"/>
    </source>
</evidence>
<dbReference type="EMBL" id="LXQA010325007">
    <property type="protein sequence ID" value="MCI44025.1"/>
    <property type="molecule type" value="Genomic_DNA"/>
</dbReference>
<dbReference type="AlphaFoldDB" id="A0A392S7Z9"/>